<dbReference type="Pfam" id="PF03345">
    <property type="entry name" value="OST48_N"/>
    <property type="match status" value="1"/>
</dbReference>
<dbReference type="UniPathway" id="UPA00378"/>
<dbReference type="GO" id="GO:0016740">
    <property type="term" value="F:transferase activity"/>
    <property type="evidence" value="ECO:0007669"/>
    <property type="project" value="UniProtKB-KW"/>
</dbReference>
<dbReference type="InterPro" id="IPR005013">
    <property type="entry name" value="DDOST_48_kDa_subunit"/>
</dbReference>
<feature type="domain" description="OST48 middle" evidence="11">
    <location>
        <begin position="273"/>
        <end position="411"/>
    </location>
</feature>
<evidence type="ECO:0000259" key="11">
    <source>
        <dbReference type="Pfam" id="PF23358"/>
    </source>
</evidence>
<feature type="signal peptide" evidence="9">
    <location>
        <begin position="1"/>
        <end position="18"/>
    </location>
</feature>
<sequence length="420" mass="47343">MKFSLILGLIACFTLALADHDTLVLVDNLNVRETHSQFFKSLQDRGYTLTFKLADDANLVLSKYGEYLYKNLIVFAPSVLEFGGQVDTESITKFIDDGGNLLMAGTATAGDVYREIASECGFEMDEESAAVIDHFNYDTSDDGEHTRIVVSPKNLISAPTMVGEYNTQPLLFEGTGLILDKDNSLVLPILTADSTAYSYNPKSQATLQARNNARIVFSGSLFFFSDEAFNSPVAKVHGDKIKADLSGNKALAVHLSEWAFGERGQLRVRRVQHHPQGETQGSNTYTITDTVVYRIEIEELKKGKWQPFDATDVQLEFVRIDPFVRTTLQKKPNGVYEAIFKVPDVWGVYQFKVDYDRVGYTKLYHSTQVSVRPLQHTQYERFIPSAYPYYVSAFSMMAGVFLFSFVFLYHKDEQPKAKTE</sequence>
<protein>
    <recommendedName>
        <fullName evidence="4 9">Dolichyl-diphosphooligosaccharide--protein glycosyltransferase 48 kDa subunit</fullName>
        <shortName evidence="9">Oligosaccharyl transferase 48 kDa subunit</shortName>
    </recommendedName>
</protein>
<dbReference type="AlphaFoldDB" id="A0A0L7LEF1"/>
<feature type="domain" description="OST48 N-terminal" evidence="10">
    <location>
        <begin position="22"/>
        <end position="259"/>
    </location>
</feature>
<comment type="similarity">
    <text evidence="3 9">Belongs to the DDOST 48 kDa subunit family.</text>
</comment>
<evidence type="ECO:0000256" key="1">
    <source>
        <dbReference type="ARBA" id="ARBA00004115"/>
    </source>
</evidence>
<evidence type="ECO:0000256" key="5">
    <source>
        <dbReference type="ARBA" id="ARBA00022692"/>
    </source>
</evidence>
<dbReference type="PANTHER" id="PTHR10830">
    <property type="entry name" value="DOLICHYL-DIPHOSPHOOLIGOSACCHARIDE--PROTEIN GLYCOSYLTRANSFERASE 48 KDA SUBUNIT"/>
    <property type="match status" value="1"/>
</dbReference>
<dbReference type="Proteomes" id="UP000037510">
    <property type="component" value="Unassembled WGS sequence"/>
</dbReference>
<feature type="chain" id="PRO_5005394653" description="Dolichyl-diphosphooligosaccharide--protein glycosyltransferase 48 kDa subunit" evidence="9">
    <location>
        <begin position="19"/>
        <end position="420"/>
    </location>
</feature>
<dbReference type="EMBL" id="JTDY01001444">
    <property type="protein sequence ID" value="KOB73847.1"/>
    <property type="molecule type" value="Genomic_DNA"/>
</dbReference>
<evidence type="ECO:0000256" key="9">
    <source>
        <dbReference type="RuleBase" id="RU361142"/>
    </source>
</evidence>
<comment type="subcellular location">
    <subcellularLocation>
        <location evidence="1 9">Endoplasmic reticulum membrane</location>
        <topology evidence="1 9">Single-pass type I membrane protein</topology>
    </subcellularLocation>
</comment>
<reference evidence="12 13" key="1">
    <citation type="journal article" date="2015" name="Genome Biol. Evol.">
        <title>The genome of winter moth (Operophtera brumata) provides a genomic perspective on sexual dimorphism and phenology.</title>
        <authorList>
            <person name="Derks M.F."/>
            <person name="Smit S."/>
            <person name="Salis L."/>
            <person name="Schijlen E."/>
            <person name="Bossers A."/>
            <person name="Mateman C."/>
            <person name="Pijl A.S."/>
            <person name="de Ridder D."/>
            <person name="Groenen M.A."/>
            <person name="Visser M.E."/>
            <person name="Megens H.J."/>
        </authorList>
    </citation>
    <scope>NUCLEOTIDE SEQUENCE [LARGE SCALE GENOMIC DNA]</scope>
    <source>
        <strain evidence="12">WM2013NL</strain>
        <tissue evidence="12">Head and thorax</tissue>
    </source>
</reference>
<evidence type="ECO:0000256" key="8">
    <source>
        <dbReference type="ARBA" id="ARBA00023136"/>
    </source>
</evidence>
<evidence type="ECO:0000313" key="12">
    <source>
        <dbReference type="EMBL" id="KOB73847.1"/>
    </source>
</evidence>
<dbReference type="InterPro" id="IPR055457">
    <property type="entry name" value="OST48_N"/>
</dbReference>
<dbReference type="Pfam" id="PF23358">
    <property type="entry name" value="OST48_MD"/>
    <property type="match status" value="1"/>
</dbReference>
<evidence type="ECO:0000256" key="3">
    <source>
        <dbReference type="ARBA" id="ARBA00008743"/>
    </source>
</evidence>
<evidence type="ECO:0000313" key="13">
    <source>
        <dbReference type="Proteomes" id="UP000037510"/>
    </source>
</evidence>
<keyword evidence="12" id="KW-0808">Transferase</keyword>
<dbReference type="GO" id="GO:0018279">
    <property type="term" value="P:protein N-linked glycosylation via asparagine"/>
    <property type="evidence" value="ECO:0007669"/>
    <property type="project" value="UniProtKB-UniRule"/>
</dbReference>
<evidence type="ECO:0000256" key="4">
    <source>
        <dbReference type="ARBA" id="ARBA00013350"/>
    </source>
</evidence>
<keyword evidence="8 9" id="KW-0472">Membrane</keyword>
<dbReference type="PANTHER" id="PTHR10830:SF0">
    <property type="entry name" value="DOLICHYL-DIPHOSPHOOLIGOSACCHARIDE--PROTEIN GLYCOSYLTRANSFERASE 48 KDA SUBUNIT"/>
    <property type="match status" value="1"/>
</dbReference>
<accession>A0A0L7LEF1</accession>
<dbReference type="STRING" id="104452.A0A0L7LEF1"/>
<evidence type="ECO:0000256" key="6">
    <source>
        <dbReference type="ARBA" id="ARBA00022824"/>
    </source>
</evidence>
<evidence type="ECO:0000256" key="7">
    <source>
        <dbReference type="ARBA" id="ARBA00022989"/>
    </source>
</evidence>
<keyword evidence="7 9" id="KW-1133">Transmembrane helix</keyword>
<dbReference type="InterPro" id="IPR055459">
    <property type="entry name" value="OST48_MD"/>
</dbReference>
<comment type="subunit">
    <text evidence="9">Component of the oligosaccharyltransferase (OST) complex.</text>
</comment>
<comment type="caution">
    <text evidence="12">The sequence shown here is derived from an EMBL/GenBank/DDBJ whole genome shotgun (WGS) entry which is preliminary data.</text>
</comment>
<keyword evidence="6 9" id="KW-0256">Endoplasmic reticulum</keyword>
<keyword evidence="13" id="KW-1185">Reference proteome</keyword>
<name>A0A0L7LEF1_OPEBR</name>
<comment type="pathway">
    <text evidence="2 9">Protein modification; protein glycosylation.</text>
</comment>
<organism evidence="12 13">
    <name type="scientific">Operophtera brumata</name>
    <name type="common">Winter moth</name>
    <name type="synonym">Phalaena brumata</name>
    <dbReference type="NCBI Taxonomy" id="104452"/>
    <lineage>
        <taxon>Eukaryota</taxon>
        <taxon>Metazoa</taxon>
        <taxon>Ecdysozoa</taxon>
        <taxon>Arthropoda</taxon>
        <taxon>Hexapoda</taxon>
        <taxon>Insecta</taxon>
        <taxon>Pterygota</taxon>
        <taxon>Neoptera</taxon>
        <taxon>Endopterygota</taxon>
        <taxon>Lepidoptera</taxon>
        <taxon>Glossata</taxon>
        <taxon>Ditrysia</taxon>
        <taxon>Geometroidea</taxon>
        <taxon>Geometridae</taxon>
        <taxon>Larentiinae</taxon>
        <taxon>Operophtera</taxon>
    </lineage>
</organism>
<proteinExistence type="inferred from homology"/>
<evidence type="ECO:0000256" key="2">
    <source>
        <dbReference type="ARBA" id="ARBA00004922"/>
    </source>
</evidence>
<keyword evidence="5 9" id="KW-0812">Transmembrane</keyword>
<gene>
    <name evidence="12" type="ORF">OBRU01_10256</name>
</gene>
<keyword evidence="9" id="KW-0732">Signal</keyword>
<evidence type="ECO:0000259" key="10">
    <source>
        <dbReference type="Pfam" id="PF03345"/>
    </source>
</evidence>
<comment type="function">
    <text evidence="9">Subunit of the oligosaccharyl transferase (OST) complex that catalyzes the initial transfer of a defined glycan (Glc(3)Man(9)GlcNAc(2) in eukaryotes) from the lipid carrier dolichol-pyrophosphate to an asparagine residue within an Asn-X-Ser/Thr consensus motif in nascent polypeptide chains, the first step in protein N-glycosylation. N-glycosylation occurs cotranslationally and the complex associates with the Sec61 complex at the channel-forming translocon complex that mediates protein translocation across the endoplasmic reticulum (ER).</text>
</comment>
<dbReference type="GO" id="GO:0008250">
    <property type="term" value="C:oligosaccharyltransferase complex"/>
    <property type="evidence" value="ECO:0007669"/>
    <property type="project" value="TreeGrafter"/>
</dbReference>
<feature type="transmembrane region" description="Helical" evidence="9">
    <location>
        <begin position="387"/>
        <end position="409"/>
    </location>
</feature>